<dbReference type="PROSITE" id="PS00463">
    <property type="entry name" value="ZN2_CY6_FUNGAL_1"/>
    <property type="match status" value="1"/>
</dbReference>
<dbReference type="PANTHER" id="PTHR31644">
    <property type="entry name" value="TRANSCRIPTIONAL ACTIVATOR ARO80-RELATED"/>
    <property type="match status" value="1"/>
</dbReference>
<dbReference type="Pfam" id="PF00172">
    <property type="entry name" value="Zn_clus"/>
    <property type="match status" value="1"/>
</dbReference>
<dbReference type="Proteomes" id="UP001222932">
    <property type="component" value="Unassembled WGS sequence"/>
</dbReference>
<dbReference type="Gene3D" id="4.10.240.10">
    <property type="entry name" value="Zn(2)-C6 fungal-type DNA-binding domain"/>
    <property type="match status" value="1"/>
</dbReference>
<evidence type="ECO:0000313" key="3">
    <source>
        <dbReference type="EMBL" id="GMK54780.1"/>
    </source>
</evidence>
<dbReference type="AlphaFoldDB" id="A0AAD3TQ50"/>
<reference evidence="3" key="1">
    <citation type="journal article" date="2023" name="BMC Genomics">
        <title>Chromosome-level genome assemblies of Cutaneotrichosporon spp. (Trichosporonales, Basidiomycota) reveal imbalanced evolution between nucleotide sequences and chromosome synteny.</title>
        <authorList>
            <person name="Kobayashi Y."/>
            <person name="Kayamori A."/>
            <person name="Aoki K."/>
            <person name="Shiwa Y."/>
            <person name="Matsutani M."/>
            <person name="Fujita N."/>
            <person name="Sugita T."/>
            <person name="Iwasaki W."/>
            <person name="Tanaka N."/>
            <person name="Takashima M."/>
        </authorList>
    </citation>
    <scope>NUCLEOTIDE SEQUENCE</scope>
    <source>
        <strain evidence="3">HIS016</strain>
    </source>
</reference>
<dbReference type="InterPro" id="IPR052780">
    <property type="entry name" value="AAA_Catabolism_Regulators"/>
</dbReference>
<dbReference type="GO" id="GO:0000981">
    <property type="term" value="F:DNA-binding transcription factor activity, RNA polymerase II-specific"/>
    <property type="evidence" value="ECO:0007669"/>
    <property type="project" value="InterPro"/>
</dbReference>
<dbReference type="CDD" id="cd12148">
    <property type="entry name" value="fungal_TF_MHR"/>
    <property type="match status" value="1"/>
</dbReference>
<comment type="caution">
    <text evidence="3">The sequence shown here is derived from an EMBL/GenBank/DDBJ whole genome shotgun (WGS) entry which is preliminary data.</text>
</comment>
<dbReference type="GO" id="GO:0009074">
    <property type="term" value="P:aromatic amino acid family catabolic process"/>
    <property type="evidence" value="ECO:0007669"/>
    <property type="project" value="TreeGrafter"/>
</dbReference>
<dbReference type="SUPFAM" id="SSF57701">
    <property type="entry name" value="Zn2/Cys6 DNA-binding domain"/>
    <property type="match status" value="1"/>
</dbReference>
<feature type="domain" description="Zn(2)-C6 fungal-type" evidence="2">
    <location>
        <begin position="21"/>
        <end position="57"/>
    </location>
</feature>
<dbReference type="PANTHER" id="PTHR31644:SF2">
    <property type="entry name" value="TRANSCRIPTIONAL ACTIVATOR ARO80-RELATED"/>
    <property type="match status" value="1"/>
</dbReference>
<dbReference type="GO" id="GO:0045944">
    <property type="term" value="P:positive regulation of transcription by RNA polymerase II"/>
    <property type="evidence" value="ECO:0007669"/>
    <property type="project" value="TreeGrafter"/>
</dbReference>
<feature type="region of interest" description="Disordered" evidence="1">
    <location>
        <begin position="83"/>
        <end position="112"/>
    </location>
</feature>
<evidence type="ECO:0000256" key="1">
    <source>
        <dbReference type="SAM" id="MobiDB-lite"/>
    </source>
</evidence>
<dbReference type="PROSITE" id="PS50048">
    <property type="entry name" value="ZN2_CY6_FUNGAL_2"/>
    <property type="match status" value="1"/>
</dbReference>
<dbReference type="InterPro" id="IPR001138">
    <property type="entry name" value="Zn2Cys6_DnaBD"/>
</dbReference>
<dbReference type="EMBL" id="BTCM01000001">
    <property type="protein sequence ID" value="GMK54780.1"/>
    <property type="molecule type" value="Genomic_DNA"/>
</dbReference>
<gene>
    <name evidence="3" type="ORF">CspeluHIS016_0113660</name>
</gene>
<proteinExistence type="predicted"/>
<keyword evidence="4" id="KW-1185">Reference proteome</keyword>
<dbReference type="GO" id="GO:0005634">
    <property type="term" value="C:nucleus"/>
    <property type="evidence" value="ECO:0007669"/>
    <property type="project" value="TreeGrafter"/>
</dbReference>
<dbReference type="InterPro" id="IPR036864">
    <property type="entry name" value="Zn2-C6_fun-type_DNA-bd_sf"/>
</dbReference>
<accession>A0AAD3TQ50</accession>
<dbReference type="GO" id="GO:0008270">
    <property type="term" value="F:zinc ion binding"/>
    <property type="evidence" value="ECO:0007669"/>
    <property type="project" value="InterPro"/>
</dbReference>
<evidence type="ECO:0000259" key="2">
    <source>
        <dbReference type="PROSITE" id="PS50048"/>
    </source>
</evidence>
<reference evidence="3" key="2">
    <citation type="submission" date="2023-06" db="EMBL/GenBank/DDBJ databases">
        <authorList>
            <person name="Kobayashi Y."/>
            <person name="Kayamori A."/>
            <person name="Aoki K."/>
            <person name="Shiwa Y."/>
            <person name="Fujita N."/>
            <person name="Sugita T."/>
            <person name="Iwasaki W."/>
            <person name="Tanaka N."/>
            <person name="Takashima M."/>
        </authorList>
    </citation>
    <scope>NUCLEOTIDE SEQUENCE</scope>
    <source>
        <strain evidence="3">HIS016</strain>
    </source>
</reference>
<evidence type="ECO:0000313" key="4">
    <source>
        <dbReference type="Proteomes" id="UP001222932"/>
    </source>
</evidence>
<name>A0AAD3TQ50_9TREE</name>
<dbReference type="CDD" id="cd00067">
    <property type="entry name" value="GAL4"/>
    <property type="match status" value="1"/>
</dbReference>
<protein>
    <recommendedName>
        <fullName evidence="2">Zn(2)-C6 fungal-type domain-containing protein</fullName>
    </recommendedName>
</protein>
<sequence length="690" mass="75796">MPRASAGASGDAPRHQRTYRACTACRAAKLRCDLGPVDAPEDLPCRRCRRTGRRCEFAESYQRKRPRTDSVLQSNTIGSIGSSASSAAVVERSARPQFEMRGASRPDAPRLDLVGGNLETPADALRLLSSVSANRPAASALSALPDRAPGGEGEGDGEVWARWAPVREGLLTSAEASALVSFYARHINPCHPVVSAELFDDAAALLQEPILVGAIVCVAARYADLGPSFEVREQSRAHVVQARIVEWLLGRIARLVMGSSAMRTIGTVEALLILSEWPPRSMLVEDCVGPACPSSACKHQDDVAWTNVALAVRIAQEVGLHDETTYVPANTADWETRRRVNVWIQCMSAEQHIASRLGRDALISTKMATGWWDQFFLMSCERQDPGIGPKAQPMPRARPFWRHSRVTAEHAHVIAICHQTLYPSPDVTADLIRTGRFQSFLDRLKPELNHLWGWATGGLDSDADAAADSPDQRRSVDINRIFWRIDHDYVRLYANAIAMRAAVSRLLRGAPMPRQRTPGGERIMATTVIISVEGVQMIEAVDSAVALLEHGIECHRRGVLRFCPGRTFQRIMFAAVFLMKALSHGAVAEKEPEVLDLEHQMLTCFREAAVDDEHIAAEIARMLERIFPALPCPAPAPMLPAMPLADPELEAHLDLGVLHDVSDDADVFANWGFDPVLLLNEMDAFMADRA</sequence>
<organism evidence="3 4">
    <name type="scientific">Cutaneotrichosporon spelunceum</name>
    <dbReference type="NCBI Taxonomy" id="1672016"/>
    <lineage>
        <taxon>Eukaryota</taxon>
        <taxon>Fungi</taxon>
        <taxon>Dikarya</taxon>
        <taxon>Basidiomycota</taxon>
        <taxon>Agaricomycotina</taxon>
        <taxon>Tremellomycetes</taxon>
        <taxon>Trichosporonales</taxon>
        <taxon>Trichosporonaceae</taxon>
        <taxon>Cutaneotrichosporon</taxon>
    </lineage>
</organism>
<dbReference type="SMART" id="SM00066">
    <property type="entry name" value="GAL4"/>
    <property type="match status" value="1"/>
</dbReference>